<keyword evidence="5" id="KW-1185">Reference proteome</keyword>
<dbReference type="InterPro" id="IPR050738">
    <property type="entry name" value="Sulfatase"/>
</dbReference>
<keyword evidence="4" id="KW-0378">Hydrolase</keyword>
<evidence type="ECO:0000259" key="3">
    <source>
        <dbReference type="Pfam" id="PF00884"/>
    </source>
</evidence>
<dbReference type="Pfam" id="PF00884">
    <property type="entry name" value="Sulfatase"/>
    <property type="match status" value="1"/>
</dbReference>
<evidence type="ECO:0000313" key="5">
    <source>
        <dbReference type="Proteomes" id="UP000315010"/>
    </source>
</evidence>
<evidence type="ECO:0000256" key="2">
    <source>
        <dbReference type="SAM" id="SignalP"/>
    </source>
</evidence>
<dbReference type="EMBL" id="SJPJ01000001">
    <property type="protein sequence ID" value="TWT81394.1"/>
    <property type="molecule type" value="Genomic_DNA"/>
</dbReference>
<dbReference type="Proteomes" id="UP000315010">
    <property type="component" value="Unassembled WGS sequence"/>
</dbReference>
<keyword evidence="2" id="KW-0732">Signal</keyword>
<dbReference type="Gene3D" id="3.30.1120.10">
    <property type="match status" value="1"/>
</dbReference>
<sequence length="771" mass="85861" precursor="true">MKRVQAPLLTLVLAGLFAALSANAQDESFKGKIGKTLKDSEQYWPKPVAPGENAPNVLVWLIDDMGFGHCSPFGGLTPTPTLERLSANGLRFNNFHTTALCSPSRTAIAAGRNHHNLGMGSHSLTAMGFPGYNAHPPESAKGYADILKRAGWSTMFLGKWDHTPQWESTFAGPFDRWPSGDGWEHFYGFMSGDMNNFNPIMWMDHTPMQPSYDKPGYHVNEDLADTAIRWISMQKASAQKKPFNMFWATGAVHAPHQAPENWIRKFRGKFDMGYDKAREIILANQIKMGIAPEGTKLSPRDEEIPAWDTLNDQEKALYARQMEAFAGQLAYSDYEFGRILDYLEKIGELDNTIVMFTSDNGGSGEGGLHGTFNENGFFNGRPNIPYEINSQYMNQWGNRVGVWHVTAGWTQAGNTPFQFFKQSAHRGGNADPLIVSWPKGIDKKNNGQVRNQYHHIIDIAPTILEACGVEAPKVLDGVEQMPFDGVPMNYAFANPKAEDTRTVQYYEMFGNRGIYADGWTAVTLHRNKRPWVLNAEGTLDGDVWELYNLKEDFSQSNNLADKHPEKLKELQTLFEVEAKKNNVFPLDGDIGPRFAAMQAIAAPQEKELVYYPPAAIRVHESVSPPIKNRSHELIAEVDMPKGGGGDGMLVTAGGRTAGYALFVKNNHLYYVYNFIGIDRTVIESSVPVPEGKSTLSMKFTKTGKFEGDAEIFIDGKSVGKEHLPNTVPITFSIEETFDVGEDTGSPVIEDVYAIPFRCESLQKLTVKRSDD</sequence>
<feature type="chain" id="PRO_5022712873" evidence="2">
    <location>
        <begin position="25"/>
        <end position="771"/>
    </location>
</feature>
<dbReference type="GO" id="GO:0004065">
    <property type="term" value="F:arylsulfatase activity"/>
    <property type="evidence" value="ECO:0007669"/>
    <property type="project" value="UniProtKB-EC"/>
</dbReference>
<dbReference type="Gene3D" id="3.40.720.10">
    <property type="entry name" value="Alkaline Phosphatase, subunit A"/>
    <property type="match status" value="1"/>
</dbReference>
<dbReference type="InterPro" id="IPR017850">
    <property type="entry name" value="Alkaline_phosphatase_core_sf"/>
</dbReference>
<comment type="caution">
    <text evidence="4">The sequence shown here is derived from an EMBL/GenBank/DDBJ whole genome shotgun (WGS) entry which is preliminary data.</text>
</comment>
<feature type="domain" description="Sulfatase N-terminal" evidence="3">
    <location>
        <begin position="55"/>
        <end position="469"/>
    </location>
</feature>
<proteinExistence type="inferred from homology"/>
<dbReference type="PANTHER" id="PTHR42693:SF43">
    <property type="entry name" value="BLL2667 PROTEIN"/>
    <property type="match status" value="1"/>
</dbReference>
<accession>A0A5C5Z250</accession>
<reference evidence="4 5" key="1">
    <citation type="submission" date="2019-02" db="EMBL/GenBank/DDBJ databases">
        <title>Deep-cultivation of Planctomycetes and their phenomic and genomic characterization uncovers novel biology.</title>
        <authorList>
            <person name="Wiegand S."/>
            <person name="Jogler M."/>
            <person name="Boedeker C."/>
            <person name="Pinto D."/>
            <person name="Vollmers J."/>
            <person name="Rivas-Marin E."/>
            <person name="Kohn T."/>
            <person name="Peeters S.H."/>
            <person name="Heuer A."/>
            <person name="Rast P."/>
            <person name="Oberbeckmann S."/>
            <person name="Bunk B."/>
            <person name="Jeske O."/>
            <person name="Meyerdierks A."/>
            <person name="Storesund J.E."/>
            <person name="Kallscheuer N."/>
            <person name="Luecker S."/>
            <person name="Lage O.M."/>
            <person name="Pohl T."/>
            <person name="Merkel B.J."/>
            <person name="Hornburger P."/>
            <person name="Mueller R.-W."/>
            <person name="Bruemmer F."/>
            <person name="Labrenz M."/>
            <person name="Spormann A.M."/>
            <person name="Op Den Camp H."/>
            <person name="Overmann J."/>
            <person name="Amann R."/>
            <person name="Jetten M.S.M."/>
            <person name="Mascher T."/>
            <person name="Medema M.H."/>
            <person name="Devos D.P."/>
            <person name="Kaster A.-K."/>
            <person name="Ovreas L."/>
            <person name="Rohde M."/>
            <person name="Galperin M.Y."/>
            <person name="Jogler C."/>
        </authorList>
    </citation>
    <scope>NUCLEOTIDE SEQUENCE [LARGE SCALE GENOMIC DNA]</scope>
    <source>
        <strain evidence="4 5">CA13</strain>
    </source>
</reference>
<dbReference type="SUPFAM" id="SSF53649">
    <property type="entry name" value="Alkaline phosphatase-like"/>
    <property type="match status" value="1"/>
</dbReference>
<dbReference type="PANTHER" id="PTHR42693">
    <property type="entry name" value="ARYLSULFATASE FAMILY MEMBER"/>
    <property type="match status" value="1"/>
</dbReference>
<dbReference type="AlphaFoldDB" id="A0A5C5Z250"/>
<organism evidence="4 5">
    <name type="scientific">Novipirellula herctigrandis</name>
    <dbReference type="NCBI Taxonomy" id="2527986"/>
    <lineage>
        <taxon>Bacteria</taxon>
        <taxon>Pseudomonadati</taxon>
        <taxon>Planctomycetota</taxon>
        <taxon>Planctomycetia</taxon>
        <taxon>Pirellulales</taxon>
        <taxon>Pirellulaceae</taxon>
        <taxon>Novipirellula</taxon>
    </lineage>
</organism>
<gene>
    <name evidence="4" type="primary">atsA_64</name>
    <name evidence="4" type="ORF">CA13_28470</name>
</gene>
<comment type="similarity">
    <text evidence="1">Belongs to the sulfatase family.</text>
</comment>
<feature type="signal peptide" evidence="2">
    <location>
        <begin position="1"/>
        <end position="24"/>
    </location>
</feature>
<evidence type="ECO:0000256" key="1">
    <source>
        <dbReference type="ARBA" id="ARBA00008779"/>
    </source>
</evidence>
<dbReference type="RefSeq" id="WP_146397312.1">
    <property type="nucleotide sequence ID" value="NZ_SJPJ01000001.1"/>
</dbReference>
<dbReference type="OrthoDB" id="9762324at2"/>
<evidence type="ECO:0000313" key="4">
    <source>
        <dbReference type="EMBL" id="TWT81394.1"/>
    </source>
</evidence>
<protein>
    <submittedName>
        <fullName evidence="4">Arylsulfatase</fullName>
        <ecNumber evidence="4">3.1.6.1</ecNumber>
    </submittedName>
</protein>
<dbReference type="CDD" id="cd16025">
    <property type="entry name" value="PAS_like"/>
    <property type="match status" value="1"/>
</dbReference>
<name>A0A5C5Z250_9BACT</name>
<dbReference type="InterPro" id="IPR000917">
    <property type="entry name" value="Sulfatase_N"/>
</dbReference>
<dbReference type="EC" id="3.1.6.1" evidence="4"/>